<keyword evidence="10" id="KW-1185">Reference proteome</keyword>
<dbReference type="Proteomes" id="UP000740883">
    <property type="component" value="Unassembled WGS sequence"/>
</dbReference>
<dbReference type="InterPro" id="IPR041588">
    <property type="entry name" value="Integrase_H2C2"/>
</dbReference>
<keyword evidence="2" id="KW-0548">Nucleotidyltransferase</keyword>
<evidence type="ECO:0000256" key="6">
    <source>
        <dbReference type="ARBA" id="ARBA00022918"/>
    </source>
</evidence>
<organism evidence="9 10">
    <name type="scientific">Nosema granulosis</name>
    <dbReference type="NCBI Taxonomy" id="83296"/>
    <lineage>
        <taxon>Eukaryota</taxon>
        <taxon>Fungi</taxon>
        <taxon>Fungi incertae sedis</taxon>
        <taxon>Microsporidia</taxon>
        <taxon>Nosematidae</taxon>
        <taxon>Nosema</taxon>
    </lineage>
</organism>
<dbReference type="EMBL" id="SBJO01000097">
    <property type="protein sequence ID" value="KAF9763136.1"/>
    <property type="molecule type" value="Genomic_DNA"/>
</dbReference>
<keyword evidence="4" id="KW-0255">Endonuclease</keyword>
<dbReference type="Pfam" id="PF17917">
    <property type="entry name" value="RT_RNaseH"/>
    <property type="match status" value="1"/>
</dbReference>
<dbReference type="AlphaFoldDB" id="A0A9P6KZ47"/>
<evidence type="ECO:0000313" key="10">
    <source>
        <dbReference type="Proteomes" id="UP000740883"/>
    </source>
</evidence>
<dbReference type="InterPro" id="IPR043502">
    <property type="entry name" value="DNA/RNA_pol_sf"/>
</dbReference>
<dbReference type="PANTHER" id="PTHR37984:SF5">
    <property type="entry name" value="PROTEIN NYNRIN-LIKE"/>
    <property type="match status" value="1"/>
</dbReference>
<evidence type="ECO:0000313" key="9">
    <source>
        <dbReference type="EMBL" id="KAF9763136.1"/>
    </source>
</evidence>
<keyword evidence="6" id="KW-0695">RNA-directed DNA polymerase</keyword>
<gene>
    <name evidence="9" type="primary">pol_25</name>
    <name evidence="9" type="ORF">NGRA_1480</name>
</gene>
<keyword evidence="5" id="KW-0378">Hydrolase</keyword>
<dbReference type="Pfam" id="PF17921">
    <property type="entry name" value="Integrase_H2C2"/>
    <property type="match status" value="1"/>
</dbReference>
<reference evidence="9 10" key="1">
    <citation type="journal article" date="2020" name="Genome Biol. Evol.">
        <title>Comparative genomics of strictly vertically transmitted, feminizing microsporidia endosymbionts of amphipod crustaceans.</title>
        <authorList>
            <person name="Cormier A."/>
            <person name="Chebbi M.A."/>
            <person name="Giraud I."/>
            <person name="Wattier R."/>
            <person name="Teixeira M."/>
            <person name="Gilbert C."/>
            <person name="Rigaud T."/>
            <person name="Cordaux R."/>
        </authorList>
    </citation>
    <scope>NUCLEOTIDE SEQUENCE [LARGE SCALE GENOMIC DNA]</scope>
    <source>
        <strain evidence="9 10">Ou3-Ou53</strain>
    </source>
</reference>
<feature type="domain" description="Reverse transcriptase RNase H-like" evidence="7">
    <location>
        <begin position="4"/>
        <end position="49"/>
    </location>
</feature>
<evidence type="ECO:0000259" key="7">
    <source>
        <dbReference type="Pfam" id="PF17917"/>
    </source>
</evidence>
<keyword evidence="1" id="KW-0808">Transferase</keyword>
<evidence type="ECO:0000256" key="2">
    <source>
        <dbReference type="ARBA" id="ARBA00022695"/>
    </source>
</evidence>
<evidence type="ECO:0000256" key="5">
    <source>
        <dbReference type="ARBA" id="ARBA00022801"/>
    </source>
</evidence>
<protein>
    <submittedName>
        <fullName evidence="9">Retrovirus-related Pol polyprotein from transposon 17.6</fullName>
    </submittedName>
</protein>
<dbReference type="InterPro" id="IPR050951">
    <property type="entry name" value="Retrovirus_Pol_polyprotein"/>
</dbReference>
<sequence length="232" mass="27114">MGKGIENFRHYLLGKEFNLEIFTLSLTYLWQTKSPGSRLMRWLLKISEYTFKLEYIKGQDDIADGFSRIPERKVNSINTVVSHQTSDEITRYILLRQYHIERGHESANAMKYMLTGKYYWKGINKDITDCVKKSQSASRKERQLGKNRVIMSESLNELWEADPIGPLIDTGRAKNMLTAVYHYGKWLEKILGNKNLNTVGEVIEEPILRKLGTPKRILTDKDWNSITDMYRN</sequence>
<name>A0A9P6KZ47_9MICR</name>
<dbReference type="OrthoDB" id="2194247at2759"/>
<evidence type="ECO:0000256" key="1">
    <source>
        <dbReference type="ARBA" id="ARBA00022679"/>
    </source>
</evidence>
<feature type="domain" description="Integrase zinc-binding" evidence="8">
    <location>
        <begin position="92"/>
        <end position="133"/>
    </location>
</feature>
<evidence type="ECO:0000256" key="4">
    <source>
        <dbReference type="ARBA" id="ARBA00022759"/>
    </source>
</evidence>
<dbReference type="InterPro" id="IPR041373">
    <property type="entry name" value="RT_RNaseH"/>
</dbReference>
<comment type="caution">
    <text evidence="9">The sequence shown here is derived from an EMBL/GenBank/DDBJ whole genome shotgun (WGS) entry which is preliminary data.</text>
</comment>
<dbReference type="PANTHER" id="PTHR37984">
    <property type="entry name" value="PROTEIN CBG26694"/>
    <property type="match status" value="1"/>
</dbReference>
<proteinExistence type="predicted"/>
<evidence type="ECO:0000256" key="3">
    <source>
        <dbReference type="ARBA" id="ARBA00022722"/>
    </source>
</evidence>
<dbReference type="GO" id="GO:0016787">
    <property type="term" value="F:hydrolase activity"/>
    <property type="evidence" value="ECO:0007669"/>
    <property type="project" value="UniProtKB-KW"/>
</dbReference>
<accession>A0A9P6KZ47</accession>
<dbReference type="GO" id="GO:0004519">
    <property type="term" value="F:endonuclease activity"/>
    <property type="evidence" value="ECO:0007669"/>
    <property type="project" value="UniProtKB-KW"/>
</dbReference>
<dbReference type="SUPFAM" id="SSF56672">
    <property type="entry name" value="DNA/RNA polymerases"/>
    <property type="match status" value="1"/>
</dbReference>
<dbReference type="GO" id="GO:0003964">
    <property type="term" value="F:RNA-directed DNA polymerase activity"/>
    <property type="evidence" value="ECO:0007669"/>
    <property type="project" value="UniProtKB-KW"/>
</dbReference>
<evidence type="ECO:0000259" key="8">
    <source>
        <dbReference type="Pfam" id="PF17921"/>
    </source>
</evidence>
<dbReference type="Gene3D" id="1.10.340.70">
    <property type="match status" value="1"/>
</dbReference>
<keyword evidence="3" id="KW-0540">Nuclease</keyword>